<dbReference type="Proteomes" id="UP001470230">
    <property type="component" value="Unassembled WGS sequence"/>
</dbReference>
<comment type="caution">
    <text evidence="1">The sequence shown here is derived from an EMBL/GenBank/DDBJ whole genome shotgun (WGS) entry which is preliminary data.</text>
</comment>
<organism evidence="1 2">
    <name type="scientific">Tritrichomonas musculus</name>
    <dbReference type="NCBI Taxonomy" id="1915356"/>
    <lineage>
        <taxon>Eukaryota</taxon>
        <taxon>Metamonada</taxon>
        <taxon>Parabasalia</taxon>
        <taxon>Tritrichomonadida</taxon>
        <taxon>Tritrichomonadidae</taxon>
        <taxon>Tritrichomonas</taxon>
    </lineage>
</organism>
<protein>
    <submittedName>
        <fullName evidence="1">Uncharacterized protein</fullName>
    </submittedName>
</protein>
<dbReference type="EMBL" id="JAPFFF010000007">
    <property type="protein sequence ID" value="KAK8886443.1"/>
    <property type="molecule type" value="Genomic_DNA"/>
</dbReference>
<name>A0ABR2K6J4_9EUKA</name>
<evidence type="ECO:0000313" key="1">
    <source>
        <dbReference type="EMBL" id="KAK8886443.1"/>
    </source>
</evidence>
<proteinExistence type="predicted"/>
<evidence type="ECO:0000313" key="2">
    <source>
        <dbReference type="Proteomes" id="UP001470230"/>
    </source>
</evidence>
<sequence length="160" mass="18348">MNSSGFSLVLCLQLDDSCFVSKNEKENELIINNLKFFAKTHSFFETHLDIYNCTSKYQSFFKEDFLKKVFGYFYIYSSFEQVKSVNLDLENINPGLFNISFSVEPKEALKPVNFINIQSFIYSESYKDGNDLISVLLSNIPLYDDANEVIFSPSEVSGLA</sequence>
<keyword evidence="2" id="KW-1185">Reference proteome</keyword>
<gene>
    <name evidence="1" type="ORF">M9Y10_041906</name>
</gene>
<reference evidence="1 2" key="1">
    <citation type="submission" date="2024-04" db="EMBL/GenBank/DDBJ databases">
        <title>Tritrichomonas musculus Genome.</title>
        <authorList>
            <person name="Alves-Ferreira E."/>
            <person name="Grigg M."/>
            <person name="Lorenzi H."/>
            <person name="Galac M."/>
        </authorList>
    </citation>
    <scope>NUCLEOTIDE SEQUENCE [LARGE SCALE GENOMIC DNA]</scope>
    <source>
        <strain evidence="1 2">EAF2021</strain>
    </source>
</reference>
<accession>A0ABR2K6J4</accession>